<evidence type="ECO:0000259" key="2">
    <source>
        <dbReference type="SMART" id="SM01117"/>
    </source>
</evidence>
<dbReference type="SUPFAM" id="SSF55856">
    <property type="entry name" value="Cytochrome b5-like heme/steroid binding domain"/>
    <property type="match status" value="1"/>
</dbReference>
<dbReference type="SMART" id="SM01117">
    <property type="entry name" value="Cyt-b5"/>
    <property type="match status" value="1"/>
</dbReference>
<gene>
    <name evidence="3" type="ORF">NSCI0253_LOCUS40541</name>
</gene>
<dbReference type="GO" id="GO:0016020">
    <property type="term" value="C:membrane"/>
    <property type="evidence" value="ECO:0007669"/>
    <property type="project" value="TreeGrafter"/>
</dbReference>
<dbReference type="InterPro" id="IPR016084">
    <property type="entry name" value="Haem_Oase-like_multi-hlx"/>
</dbReference>
<evidence type="ECO:0000256" key="1">
    <source>
        <dbReference type="ARBA" id="ARBA00038357"/>
    </source>
</evidence>
<dbReference type="SUPFAM" id="SSF48613">
    <property type="entry name" value="Heme oxygenase-like"/>
    <property type="match status" value="1"/>
</dbReference>
<dbReference type="InterPro" id="IPR002051">
    <property type="entry name" value="Haem_Oase"/>
</dbReference>
<dbReference type="Gene3D" id="1.20.910.10">
    <property type="entry name" value="Heme oxygenase-like"/>
    <property type="match status" value="1"/>
</dbReference>
<dbReference type="GO" id="GO:0012505">
    <property type="term" value="C:endomembrane system"/>
    <property type="evidence" value="ECO:0007669"/>
    <property type="project" value="TreeGrafter"/>
</dbReference>
<proteinExistence type="inferred from homology"/>
<dbReference type="PANTHER" id="PTHR10281:SF76">
    <property type="entry name" value="CALCUTTA CUP-RELATED"/>
    <property type="match status" value="1"/>
</dbReference>
<dbReference type="InterPro" id="IPR001199">
    <property type="entry name" value="Cyt_B5-like_heme/steroid-bd"/>
</dbReference>
<dbReference type="EMBL" id="HBFQ01057091">
    <property type="protein sequence ID" value="CAD8866186.1"/>
    <property type="molecule type" value="Transcribed_RNA"/>
</dbReference>
<feature type="domain" description="Cytochrome b5 heme-binding" evidence="2">
    <location>
        <begin position="248"/>
        <end position="344"/>
    </location>
</feature>
<dbReference type="Gene3D" id="3.10.120.10">
    <property type="entry name" value="Cytochrome b5-like heme/steroid binding domain"/>
    <property type="match status" value="1"/>
</dbReference>
<dbReference type="AlphaFoldDB" id="A0A7S1AUZ1"/>
<dbReference type="GO" id="GO:0006788">
    <property type="term" value="P:heme oxidation"/>
    <property type="evidence" value="ECO:0007669"/>
    <property type="project" value="InterPro"/>
</dbReference>
<protein>
    <recommendedName>
        <fullName evidence="2">Cytochrome b5 heme-binding domain-containing protein</fullName>
    </recommendedName>
</protein>
<dbReference type="PANTHER" id="PTHR10281">
    <property type="entry name" value="MEMBRANE-ASSOCIATED PROGESTERONE RECEPTOR COMPONENT-RELATED"/>
    <property type="match status" value="1"/>
</dbReference>
<dbReference type="GO" id="GO:0004392">
    <property type="term" value="F:heme oxygenase (decyclizing) activity"/>
    <property type="evidence" value="ECO:0007669"/>
    <property type="project" value="InterPro"/>
</dbReference>
<organism evidence="3">
    <name type="scientific">Noctiluca scintillans</name>
    <name type="common">Sea sparkle</name>
    <name type="synonym">Red tide dinoflagellate</name>
    <dbReference type="NCBI Taxonomy" id="2966"/>
    <lineage>
        <taxon>Eukaryota</taxon>
        <taxon>Sar</taxon>
        <taxon>Alveolata</taxon>
        <taxon>Dinophyceae</taxon>
        <taxon>Noctilucales</taxon>
        <taxon>Noctilucaceae</taxon>
        <taxon>Noctiluca</taxon>
    </lineage>
</organism>
<accession>A0A7S1AUZ1</accession>
<dbReference type="InterPro" id="IPR036400">
    <property type="entry name" value="Cyt_B5-like_heme/steroid_sf"/>
</dbReference>
<reference evidence="3" key="1">
    <citation type="submission" date="2021-01" db="EMBL/GenBank/DDBJ databases">
        <authorList>
            <person name="Corre E."/>
            <person name="Pelletier E."/>
            <person name="Niang G."/>
            <person name="Scheremetjew M."/>
            <person name="Finn R."/>
            <person name="Kale V."/>
            <person name="Holt S."/>
            <person name="Cochrane G."/>
            <person name="Meng A."/>
            <person name="Brown T."/>
            <person name="Cohen L."/>
        </authorList>
    </citation>
    <scope>NUCLEOTIDE SEQUENCE</scope>
</reference>
<evidence type="ECO:0000313" key="3">
    <source>
        <dbReference type="EMBL" id="CAD8866186.1"/>
    </source>
</evidence>
<comment type="similarity">
    <text evidence="1">Belongs to the cytochrome b5 family. MAPR subfamily.</text>
</comment>
<name>A0A7S1AUZ1_NOCSC</name>
<dbReference type="Pfam" id="PF01126">
    <property type="entry name" value="Heme_oxygenase"/>
    <property type="match status" value="1"/>
</dbReference>
<dbReference type="InterPro" id="IPR016053">
    <property type="entry name" value="Haem_Oase-like"/>
</dbReference>
<dbReference type="InterPro" id="IPR050577">
    <property type="entry name" value="MAPR/NEUFC/NENF-like"/>
</dbReference>
<dbReference type="CDD" id="cd19165">
    <property type="entry name" value="HemeO"/>
    <property type="match status" value="1"/>
</dbReference>
<sequence>MGKYGELSRKDGHSKYFLQRTLTSHDRSMDHPWMQMIYGQSFSMKQYTAWLACNRAIFERLEQLVDMKVLEPVNDSKLWRTSALDADLKRFLGDAWREEVDRMVADSPATGKYLEHLDGEAGSPPLVLAHHFLQFNAVLSGGAYLGKMVSEKLCLPHGAPGVRFYAFEGVAPGKEAARVQSYLKALDSIELTDEDRDAMLVVMQRIYSDTEALMTEIHKMDPRPGRSYKSNEEFAAPTPVAEKDMLEVTLDELHQYNGDDGGRIIMSIAGELLDITAGAEVYGPGGGYHLLAGRDTTRCLGTMSLEPDELDDLAWQPESVEDASALEQWRKKLKEKYPVTGRLIGGSEPLAFKEEAQQLLKDQPVVAEEPEATASTTPDAEDGNQVCPMSGKKGKPCPMAMFGIAVPKAKAEPKAKGMSKKAAMMGGGKSILASMEEAPKTGSASSGDSLFYRLCPFHWDETTTKAIMWIALAAWGSGVIVGWQLQKLVSTL</sequence>